<evidence type="ECO:0000259" key="6">
    <source>
        <dbReference type="Pfam" id="PF17919"/>
    </source>
</evidence>
<dbReference type="CDD" id="cd09274">
    <property type="entry name" value="RNase_HI_RT_Ty3"/>
    <property type="match status" value="1"/>
</dbReference>
<dbReference type="EMBL" id="JARKHS020008956">
    <property type="protein sequence ID" value="KAK8780364.1"/>
    <property type="molecule type" value="Genomic_DNA"/>
</dbReference>
<evidence type="ECO:0000256" key="5">
    <source>
        <dbReference type="ARBA" id="ARBA00022918"/>
    </source>
</evidence>
<dbReference type="AlphaFoldDB" id="A0AAQ4EZN4"/>
<dbReference type="InterPro" id="IPR043502">
    <property type="entry name" value="DNA/RNA_pol_sf"/>
</dbReference>
<sequence length="296" mass="33190">MEELLHGIDGGLVDDILIGGKNEAQHHASLQEVLKIIREDGVRLKFDNCQFCAEGMCSLGSRANSAGVQPTEDKVRVIHEAPEPTCKKELQAFLGALNFYKFLKGAAHVMEPLCRLLDKGREWRWTEAEADAFRQAKGLLQSSHVLVHYDVNKPLVLACDASPYGLGAVWSHLGEDGSERLVAYTSKTMSAAEQNYAQTDREVLTIGFGVKNYHQFLYGRHFKIVTDHKPLLGLLHHAKPIPQLLSPRMLLWTLMLSEHDYEIEYRPAEKLPSADAFSRLPLRASKAEEEESVFGK</sequence>
<dbReference type="InterPro" id="IPR041577">
    <property type="entry name" value="RT_RNaseH_2"/>
</dbReference>
<dbReference type="Gene3D" id="3.30.70.270">
    <property type="match status" value="2"/>
</dbReference>
<evidence type="ECO:0000313" key="7">
    <source>
        <dbReference type="EMBL" id="KAK8780364.1"/>
    </source>
</evidence>
<dbReference type="PANTHER" id="PTHR37984">
    <property type="entry name" value="PROTEIN CBG26694"/>
    <property type="match status" value="1"/>
</dbReference>
<dbReference type="Proteomes" id="UP001321473">
    <property type="component" value="Unassembled WGS sequence"/>
</dbReference>
<dbReference type="GO" id="GO:0003964">
    <property type="term" value="F:RNA-directed DNA polymerase activity"/>
    <property type="evidence" value="ECO:0007669"/>
    <property type="project" value="UniProtKB-KW"/>
</dbReference>
<dbReference type="InterPro" id="IPR050951">
    <property type="entry name" value="Retrovirus_Pol_polyprotein"/>
</dbReference>
<dbReference type="FunFam" id="3.30.70.270:FF:000020">
    <property type="entry name" value="Transposon Tf2-6 polyprotein-like Protein"/>
    <property type="match status" value="1"/>
</dbReference>
<dbReference type="GO" id="GO:0004519">
    <property type="term" value="F:endonuclease activity"/>
    <property type="evidence" value="ECO:0007669"/>
    <property type="project" value="UniProtKB-KW"/>
</dbReference>
<dbReference type="SUPFAM" id="SSF56672">
    <property type="entry name" value="DNA/RNA polymerases"/>
    <property type="match status" value="1"/>
</dbReference>
<evidence type="ECO:0000256" key="3">
    <source>
        <dbReference type="ARBA" id="ARBA00022722"/>
    </source>
</evidence>
<evidence type="ECO:0000256" key="4">
    <source>
        <dbReference type="ARBA" id="ARBA00022759"/>
    </source>
</evidence>
<keyword evidence="3" id="KW-0540">Nuclease</keyword>
<feature type="domain" description="Reverse transcriptase/retrotransposon-derived protein RNase H-like" evidence="6">
    <location>
        <begin position="125"/>
        <end position="224"/>
    </location>
</feature>
<reference evidence="7 8" key="1">
    <citation type="journal article" date="2023" name="Arcadia Sci">
        <title>De novo assembly of a long-read Amblyomma americanum tick genome.</title>
        <authorList>
            <person name="Chou S."/>
            <person name="Poskanzer K.E."/>
            <person name="Rollins M."/>
            <person name="Thuy-Boun P.S."/>
        </authorList>
    </citation>
    <scope>NUCLEOTIDE SEQUENCE [LARGE SCALE GENOMIC DNA]</scope>
    <source>
        <strain evidence="7">F_SG_1</strain>
        <tissue evidence="7">Salivary glands</tissue>
    </source>
</reference>
<keyword evidence="5" id="KW-0695">RNA-directed DNA polymerase</keyword>
<dbReference type="Pfam" id="PF17919">
    <property type="entry name" value="RT_RNaseH_2"/>
    <property type="match status" value="1"/>
</dbReference>
<keyword evidence="4" id="KW-0255">Endonuclease</keyword>
<evidence type="ECO:0000256" key="2">
    <source>
        <dbReference type="ARBA" id="ARBA00022695"/>
    </source>
</evidence>
<dbReference type="PANTHER" id="PTHR37984:SF12">
    <property type="entry name" value="RIBONUCLEASE H"/>
    <property type="match status" value="1"/>
</dbReference>
<evidence type="ECO:0000256" key="1">
    <source>
        <dbReference type="ARBA" id="ARBA00012493"/>
    </source>
</evidence>
<comment type="caution">
    <text evidence="7">The sequence shown here is derived from an EMBL/GenBank/DDBJ whole genome shotgun (WGS) entry which is preliminary data.</text>
</comment>
<name>A0AAQ4EZN4_AMBAM</name>
<dbReference type="Gene3D" id="3.10.20.370">
    <property type="match status" value="1"/>
</dbReference>
<protein>
    <recommendedName>
        <fullName evidence="1">RNA-directed DNA polymerase</fullName>
        <ecNumber evidence="1">2.7.7.49</ecNumber>
    </recommendedName>
</protein>
<keyword evidence="4" id="KW-0378">Hydrolase</keyword>
<proteinExistence type="predicted"/>
<accession>A0AAQ4EZN4</accession>
<keyword evidence="2" id="KW-0808">Transferase</keyword>
<keyword evidence="8" id="KW-1185">Reference proteome</keyword>
<gene>
    <name evidence="7" type="ORF">V5799_018296</name>
</gene>
<evidence type="ECO:0000313" key="8">
    <source>
        <dbReference type="Proteomes" id="UP001321473"/>
    </source>
</evidence>
<organism evidence="7 8">
    <name type="scientific">Amblyomma americanum</name>
    <name type="common">Lone star tick</name>
    <dbReference type="NCBI Taxonomy" id="6943"/>
    <lineage>
        <taxon>Eukaryota</taxon>
        <taxon>Metazoa</taxon>
        <taxon>Ecdysozoa</taxon>
        <taxon>Arthropoda</taxon>
        <taxon>Chelicerata</taxon>
        <taxon>Arachnida</taxon>
        <taxon>Acari</taxon>
        <taxon>Parasitiformes</taxon>
        <taxon>Ixodida</taxon>
        <taxon>Ixodoidea</taxon>
        <taxon>Ixodidae</taxon>
        <taxon>Amblyomminae</taxon>
        <taxon>Amblyomma</taxon>
    </lineage>
</organism>
<dbReference type="InterPro" id="IPR043128">
    <property type="entry name" value="Rev_trsase/Diguanyl_cyclase"/>
</dbReference>
<keyword evidence="2" id="KW-0548">Nucleotidyltransferase</keyword>
<dbReference type="EC" id="2.7.7.49" evidence="1"/>
<dbReference type="FunFam" id="3.10.20.370:FF:000001">
    <property type="entry name" value="Retrovirus-related Pol polyprotein from transposon 17.6-like protein"/>
    <property type="match status" value="1"/>
</dbReference>